<gene>
    <name evidence="2" type="ORF">KEF85_15335</name>
</gene>
<sequence>MKNCPKCGQARQGELFKCPSCDVFYSQIDEILYEEQLLLEKHTVKGLIKKVLAAPDRSQALRSELSSIWKNTPWQTKISLWTIFAFVFALIVTVL</sequence>
<keyword evidence="1" id="KW-0472">Membrane</keyword>
<evidence type="ECO:0000313" key="2">
    <source>
        <dbReference type="EMBL" id="QWF70673.1"/>
    </source>
</evidence>
<protein>
    <submittedName>
        <fullName evidence="2">Uncharacterized protein</fullName>
    </submittedName>
</protein>
<name>A0A975MMN0_9GAMM</name>
<feature type="transmembrane region" description="Helical" evidence="1">
    <location>
        <begin position="78"/>
        <end position="94"/>
    </location>
</feature>
<evidence type="ECO:0000256" key="1">
    <source>
        <dbReference type="SAM" id="Phobius"/>
    </source>
</evidence>
<organism evidence="2 3">
    <name type="scientific">Methylomonas paludis</name>
    <dbReference type="NCBI Taxonomy" id="1173101"/>
    <lineage>
        <taxon>Bacteria</taxon>
        <taxon>Pseudomonadati</taxon>
        <taxon>Pseudomonadota</taxon>
        <taxon>Gammaproteobacteria</taxon>
        <taxon>Methylococcales</taxon>
        <taxon>Methylococcaceae</taxon>
        <taxon>Methylomonas</taxon>
    </lineage>
</organism>
<keyword evidence="1" id="KW-0812">Transmembrane</keyword>
<dbReference type="Proteomes" id="UP000676649">
    <property type="component" value="Chromosome"/>
</dbReference>
<reference evidence="2" key="1">
    <citation type="submission" date="2021-04" db="EMBL/GenBank/DDBJ databases">
        <title>Draft genome sequence data of methanotrophic Methylovulum sp. strain S1L and Methylomonas sp. strain S2AM isolated from boreal lake water columns.</title>
        <authorList>
            <person name="Rissanen A.J."/>
            <person name="Mangayil R."/>
            <person name="Svenning M.M."/>
            <person name="Khanongnuch R."/>
        </authorList>
    </citation>
    <scope>NUCLEOTIDE SEQUENCE</scope>
    <source>
        <strain evidence="2">S2AM</strain>
    </source>
</reference>
<dbReference type="EMBL" id="CP073754">
    <property type="protein sequence ID" value="QWF70673.1"/>
    <property type="molecule type" value="Genomic_DNA"/>
</dbReference>
<keyword evidence="3" id="KW-1185">Reference proteome</keyword>
<dbReference type="KEGG" id="mpad:KEF85_15335"/>
<dbReference type="AlphaFoldDB" id="A0A975MMN0"/>
<dbReference type="RefSeq" id="WP_215582069.1">
    <property type="nucleotide sequence ID" value="NZ_CP073754.1"/>
</dbReference>
<evidence type="ECO:0000313" key="3">
    <source>
        <dbReference type="Proteomes" id="UP000676649"/>
    </source>
</evidence>
<keyword evidence="1" id="KW-1133">Transmembrane helix</keyword>
<accession>A0A975MMN0</accession>
<proteinExistence type="predicted"/>